<dbReference type="AlphaFoldDB" id="A0A0R2SQD5"/>
<feature type="non-terminal residue" evidence="7">
    <location>
        <position position="1"/>
    </location>
</feature>
<evidence type="ECO:0000313" key="8">
    <source>
        <dbReference type="Proteomes" id="UP000051547"/>
    </source>
</evidence>
<accession>A0A0R2SQD5</accession>
<comment type="cofactor">
    <cofactor evidence="1">
        <name>pyridoxal 5'-phosphate</name>
        <dbReference type="ChEBI" id="CHEBI:597326"/>
    </cofactor>
</comment>
<dbReference type="Proteomes" id="UP000051547">
    <property type="component" value="Unassembled WGS sequence"/>
</dbReference>
<dbReference type="Gene3D" id="3.90.1150.10">
    <property type="entry name" value="Aspartate Aminotransferase, domain 1"/>
    <property type="match status" value="1"/>
</dbReference>
<proteinExistence type="inferred from homology"/>
<dbReference type="Pfam" id="PF00155">
    <property type="entry name" value="Aminotran_1_2"/>
    <property type="match status" value="1"/>
</dbReference>
<name>A0A0R2SQD5_9GAMM</name>
<dbReference type="PANTHER" id="PTHR43525:SF1">
    <property type="entry name" value="PROTEIN MALY"/>
    <property type="match status" value="1"/>
</dbReference>
<dbReference type="PANTHER" id="PTHR43525">
    <property type="entry name" value="PROTEIN MALY"/>
    <property type="match status" value="1"/>
</dbReference>
<dbReference type="GO" id="GO:0047804">
    <property type="term" value="F:cysteine-S-conjugate beta-lyase activity"/>
    <property type="evidence" value="ECO:0007669"/>
    <property type="project" value="UniProtKB-EC"/>
</dbReference>
<dbReference type="EMBL" id="LIBE01000718">
    <property type="protein sequence ID" value="KRO76940.1"/>
    <property type="molecule type" value="Genomic_DNA"/>
</dbReference>
<dbReference type="InterPro" id="IPR004839">
    <property type="entry name" value="Aminotransferase_I/II_large"/>
</dbReference>
<dbReference type="Gene3D" id="3.40.640.10">
    <property type="entry name" value="Type I PLP-dependent aspartate aminotransferase-like (Major domain)"/>
    <property type="match status" value="1"/>
</dbReference>
<evidence type="ECO:0000313" key="7">
    <source>
        <dbReference type="EMBL" id="KRO76940.1"/>
    </source>
</evidence>
<evidence type="ECO:0000256" key="1">
    <source>
        <dbReference type="ARBA" id="ARBA00001933"/>
    </source>
</evidence>
<dbReference type="InterPro" id="IPR015422">
    <property type="entry name" value="PyrdxlP-dep_Trfase_small"/>
</dbReference>
<protein>
    <recommendedName>
        <fullName evidence="2">cysteine-S-conjugate beta-lyase</fullName>
        <ecNumber evidence="2">4.4.1.13</ecNumber>
    </recommendedName>
</protein>
<dbReference type="InterPro" id="IPR015421">
    <property type="entry name" value="PyrdxlP-dep_Trfase_major"/>
</dbReference>
<comment type="caution">
    <text evidence="7">The sequence shown here is derived from an EMBL/GenBank/DDBJ whole genome shotgun (WGS) entry which is preliminary data.</text>
</comment>
<dbReference type="CDD" id="cd00609">
    <property type="entry name" value="AAT_like"/>
    <property type="match status" value="1"/>
</dbReference>
<keyword evidence="4" id="KW-0456">Lyase</keyword>
<evidence type="ECO:0000256" key="5">
    <source>
        <dbReference type="ARBA" id="ARBA00037974"/>
    </source>
</evidence>
<evidence type="ECO:0000259" key="6">
    <source>
        <dbReference type="Pfam" id="PF00155"/>
    </source>
</evidence>
<sequence>AFLRNASVAALASGTAATTLFSESQAQGSARTMAHTGMKFDFDTPYNRVGSSCARWDGAARGYPDGVFKYGMGVASQDFECAPCITEALEERIKHHNWGYLSDRDGLVAEIVKWNGNRNQLDIDPKTITVSDGVYPGMIAAMRAFTPPGGKTLIVTPAYSGFYTMAREANIGTVDSQMRRVDGRYEVDWADLEAKMTPDIRTLIVCNPQNPTGNVWREDELERMGQLALDHNIVVISDEIHADIVRKGHKYTPFAALKNKEIVNNSLSFCAISKTFNMAGLKNAYYYSSNPALLGRVNQQHWPDVSTLGVVATEAAYKYGGEWFDQANAYMDDNHTFIEDYVKANMPRVGYTRNEGTYMTFLDFSQVIA</sequence>
<dbReference type="InterPro" id="IPR051798">
    <property type="entry name" value="Class-II_PLP-Dep_Aminotrans"/>
</dbReference>
<evidence type="ECO:0000256" key="3">
    <source>
        <dbReference type="ARBA" id="ARBA00022898"/>
    </source>
</evidence>
<dbReference type="EC" id="4.4.1.13" evidence="2"/>
<reference evidence="7 8" key="1">
    <citation type="submission" date="2015-10" db="EMBL/GenBank/DDBJ databases">
        <title>Metagenome-Assembled Genomes uncover a global brackish microbiome.</title>
        <authorList>
            <person name="Hugerth L.W."/>
            <person name="Larsson J."/>
            <person name="Alneberg J."/>
            <person name="Lindh M.V."/>
            <person name="Legrand C."/>
            <person name="Pinhassi J."/>
            <person name="Andersson A.F."/>
        </authorList>
    </citation>
    <scope>NUCLEOTIDE SEQUENCE [LARGE SCALE GENOMIC DNA]</scope>
    <source>
        <strain evidence="7">BACL4 MAG-120920-bin41</strain>
    </source>
</reference>
<comment type="similarity">
    <text evidence="5">Belongs to the class-II pyridoxal-phosphate-dependent aminotransferase family. MalY/PatB cystathionine beta-lyase subfamily.</text>
</comment>
<dbReference type="InterPro" id="IPR015424">
    <property type="entry name" value="PyrdxlP-dep_Trfase"/>
</dbReference>
<dbReference type="SUPFAM" id="SSF53383">
    <property type="entry name" value="PLP-dependent transferases"/>
    <property type="match status" value="1"/>
</dbReference>
<feature type="non-terminal residue" evidence="7">
    <location>
        <position position="369"/>
    </location>
</feature>
<evidence type="ECO:0000256" key="2">
    <source>
        <dbReference type="ARBA" id="ARBA00012224"/>
    </source>
</evidence>
<gene>
    <name evidence="7" type="ORF">ABR72_05070</name>
</gene>
<evidence type="ECO:0000256" key="4">
    <source>
        <dbReference type="ARBA" id="ARBA00023239"/>
    </source>
</evidence>
<feature type="domain" description="Aminotransferase class I/classII large" evidence="6">
    <location>
        <begin position="81"/>
        <end position="365"/>
    </location>
</feature>
<organism evidence="7 8">
    <name type="scientific">OM182 bacterium BACL3 MAG-120920-bin41</name>
    <dbReference type="NCBI Taxonomy" id="1655580"/>
    <lineage>
        <taxon>Bacteria</taxon>
        <taxon>Pseudomonadati</taxon>
        <taxon>Pseudomonadota</taxon>
        <taxon>Gammaproteobacteria</taxon>
        <taxon>OMG group</taxon>
        <taxon>OM182 clade</taxon>
    </lineage>
</organism>
<dbReference type="GO" id="GO:0030170">
    <property type="term" value="F:pyridoxal phosphate binding"/>
    <property type="evidence" value="ECO:0007669"/>
    <property type="project" value="InterPro"/>
</dbReference>
<keyword evidence="3" id="KW-0663">Pyridoxal phosphate</keyword>